<dbReference type="AlphaFoldDB" id="A0AAX0PTJ3"/>
<dbReference type="GO" id="GO:0003676">
    <property type="term" value="F:nucleic acid binding"/>
    <property type="evidence" value="ECO:0007669"/>
    <property type="project" value="InterPro"/>
</dbReference>
<dbReference type="InterPro" id="IPR001584">
    <property type="entry name" value="Integrase_cat-core"/>
</dbReference>
<evidence type="ECO:0000313" key="4">
    <source>
        <dbReference type="EMBL" id="PAB52238.1"/>
    </source>
</evidence>
<dbReference type="Pfam" id="PF00665">
    <property type="entry name" value="rve"/>
    <property type="match status" value="1"/>
</dbReference>
<dbReference type="Gene3D" id="1.10.10.60">
    <property type="entry name" value="Homeodomain-like"/>
    <property type="match status" value="1"/>
</dbReference>
<evidence type="ECO:0000259" key="3">
    <source>
        <dbReference type="PROSITE" id="PS50994"/>
    </source>
</evidence>
<gene>
    <name evidence="4" type="ORF">A3P64_07545</name>
</gene>
<dbReference type="SUPFAM" id="SSF53098">
    <property type="entry name" value="Ribonuclease H-like"/>
    <property type="match status" value="1"/>
</dbReference>
<comment type="caution">
    <text evidence="4">The sequence shown here is derived from an EMBL/GenBank/DDBJ whole genome shotgun (WGS) entry which is preliminary data.</text>
</comment>
<dbReference type="SUPFAM" id="SSF46689">
    <property type="entry name" value="Homeodomain-like"/>
    <property type="match status" value="1"/>
</dbReference>
<dbReference type="InterPro" id="IPR048020">
    <property type="entry name" value="Transpos_IS3"/>
</dbReference>
<dbReference type="InterPro" id="IPR012337">
    <property type="entry name" value="RNaseH-like_sf"/>
</dbReference>
<feature type="compositionally biased region" description="Basic and acidic residues" evidence="2">
    <location>
        <begin position="79"/>
        <end position="94"/>
    </location>
</feature>
<evidence type="ECO:0000256" key="2">
    <source>
        <dbReference type="SAM" id="MobiDB-lite"/>
    </source>
</evidence>
<sequence length="431" mass="50757">MNYLLELIDRHGFTILDKFYTYHSKEFKEEAINRVLLADESINNVALELGLSSAGMLNNWIRSYKENGYNIVIKSKGRPTREKREEQRTREAEARKRRTSSPEFKAYCRKCIHKKIGCLSSKEIKPTKTEIARAVTELRRELGLGIKTILEVINDPDNNLPNLSRSNYYDILNREDKDDLKYHHMIKRIKSIYFEIKKRYVAPGYRTITNHLHREGFKVNPKTVQRLMRKFKLFGYRMKKKKRYDSYEGEIEGRIKENLVQRDFFSVTPNRKWYTDITEFNLKGLKLYLSPILDGCGGDIVAFNISRSPNLKQVMTMLKDAFKVSSNLKGLIFHSDRGWQYQHKAYQKALKERGIEQSMSRKGCSPDNGLMEGFFSILKREMFYGKESAYANLEELEQAIIEFIHYYNNERPKDRLKGLTPIEYRNQSLVA</sequence>
<accession>A0AAX0PTJ3</accession>
<dbReference type="PROSITE" id="PS50994">
    <property type="entry name" value="INTEGRASE"/>
    <property type="match status" value="1"/>
</dbReference>
<dbReference type="Proteomes" id="UP000216448">
    <property type="component" value="Unassembled WGS sequence"/>
</dbReference>
<dbReference type="GO" id="GO:0015074">
    <property type="term" value="P:DNA integration"/>
    <property type="evidence" value="ECO:0007669"/>
    <property type="project" value="InterPro"/>
</dbReference>
<evidence type="ECO:0000256" key="1">
    <source>
        <dbReference type="ARBA" id="ARBA00002286"/>
    </source>
</evidence>
<dbReference type="Gene3D" id="3.30.420.10">
    <property type="entry name" value="Ribonuclease H-like superfamily/Ribonuclease H"/>
    <property type="match status" value="1"/>
</dbReference>
<dbReference type="InterPro" id="IPR025948">
    <property type="entry name" value="HTH-like_dom"/>
</dbReference>
<dbReference type="Pfam" id="PF13333">
    <property type="entry name" value="rve_2"/>
    <property type="match status" value="1"/>
</dbReference>
<proteinExistence type="predicted"/>
<feature type="region of interest" description="Disordered" evidence="2">
    <location>
        <begin position="75"/>
        <end position="98"/>
    </location>
</feature>
<name>A0AAX0PTJ3_LACJH</name>
<dbReference type="InterPro" id="IPR009057">
    <property type="entry name" value="Homeodomain-like_sf"/>
</dbReference>
<dbReference type="NCBIfam" id="NF033516">
    <property type="entry name" value="transpos_IS3"/>
    <property type="match status" value="1"/>
</dbReference>
<dbReference type="PANTHER" id="PTHR46889:SF4">
    <property type="entry name" value="TRANSPOSASE INSO FOR INSERTION SEQUENCE ELEMENT IS911B-RELATED"/>
    <property type="match status" value="1"/>
</dbReference>
<dbReference type="InterPro" id="IPR050900">
    <property type="entry name" value="Transposase_IS3/IS150/IS904"/>
</dbReference>
<dbReference type="Pfam" id="PF13276">
    <property type="entry name" value="HTH_21"/>
    <property type="match status" value="1"/>
</dbReference>
<feature type="domain" description="Integrase catalytic" evidence="3">
    <location>
        <begin position="265"/>
        <end position="429"/>
    </location>
</feature>
<dbReference type="EMBL" id="NIBB01000052">
    <property type="protein sequence ID" value="PAB52238.1"/>
    <property type="molecule type" value="Genomic_DNA"/>
</dbReference>
<dbReference type="InterPro" id="IPR036397">
    <property type="entry name" value="RNaseH_sf"/>
</dbReference>
<comment type="function">
    <text evidence="1">Involved in the transposition of the insertion sequence.</text>
</comment>
<organism evidence="4 5">
    <name type="scientific">Lactobacillus johnsonii</name>
    <dbReference type="NCBI Taxonomy" id="33959"/>
    <lineage>
        <taxon>Bacteria</taxon>
        <taxon>Bacillati</taxon>
        <taxon>Bacillota</taxon>
        <taxon>Bacilli</taxon>
        <taxon>Lactobacillales</taxon>
        <taxon>Lactobacillaceae</taxon>
        <taxon>Lactobacillus</taxon>
    </lineage>
</organism>
<protein>
    <submittedName>
        <fullName evidence="4">Transposase</fullName>
    </submittedName>
</protein>
<reference evidence="4 5" key="1">
    <citation type="submission" date="2017-05" db="EMBL/GenBank/DDBJ databases">
        <title>Lactobacillus johnsonii from commercial turkeys.</title>
        <authorList>
            <person name="Johnson T.J."/>
            <person name="Youmans B."/>
        </authorList>
    </citation>
    <scope>NUCLEOTIDE SEQUENCE [LARGE SCALE GENOMIC DNA]</scope>
    <source>
        <strain evidence="4 5">UMNLJ54</strain>
    </source>
</reference>
<dbReference type="PANTHER" id="PTHR46889">
    <property type="entry name" value="TRANSPOSASE INSF FOR INSERTION SEQUENCE IS3B-RELATED"/>
    <property type="match status" value="1"/>
</dbReference>
<evidence type="ECO:0000313" key="5">
    <source>
        <dbReference type="Proteomes" id="UP000216448"/>
    </source>
</evidence>